<organism evidence="1 2">
    <name type="scientific">Anaerospora hongkongensis</name>
    <dbReference type="NCBI Taxonomy" id="244830"/>
    <lineage>
        <taxon>Bacteria</taxon>
        <taxon>Bacillati</taxon>
        <taxon>Bacillota</taxon>
        <taxon>Negativicutes</taxon>
        <taxon>Selenomonadales</taxon>
        <taxon>Sporomusaceae</taxon>
        <taxon>Anaerospora</taxon>
    </lineage>
</organism>
<dbReference type="AlphaFoldDB" id="A0A4R1PVA5"/>
<evidence type="ECO:0000313" key="2">
    <source>
        <dbReference type="Proteomes" id="UP000295063"/>
    </source>
</evidence>
<evidence type="ECO:0008006" key="3">
    <source>
        <dbReference type="Google" id="ProtNLM"/>
    </source>
</evidence>
<gene>
    <name evidence="1" type="ORF">EV210_10958</name>
</gene>
<protein>
    <recommendedName>
        <fullName evidence="3">Flagellar operon protein (TIGR03826 family)</fullName>
    </recommendedName>
</protein>
<dbReference type="RefSeq" id="WP_132081745.1">
    <property type="nucleotide sequence ID" value="NZ_SLUI01000009.1"/>
</dbReference>
<evidence type="ECO:0000313" key="1">
    <source>
        <dbReference type="EMBL" id="TCL36109.1"/>
    </source>
</evidence>
<comment type="caution">
    <text evidence="1">The sequence shown here is derived from an EMBL/GenBank/DDBJ whole genome shotgun (WGS) entry which is preliminary data.</text>
</comment>
<dbReference type="Proteomes" id="UP000295063">
    <property type="component" value="Unassembled WGS sequence"/>
</dbReference>
<keyword evidence="2" id="KW-1185">Reference proteome</keyword>
<dbReference type="EMBL" id="SLUI01000009">
    <property type="protein sequence ID" value="TCL36109.1"/>
    <property type="molecule type" value="Genomic_DNA"/>
</dbReference>
<accession>A0A4R1PVA5</accession>
<sequence length="130" mass="14738">MGLTNCSGCGKLMLDNPRGICPDCYAQEEQDELAIVEFLREKKRSSVEDIHKATGVKYKTIMRMIQEKRILSDMEITYPCESCGTPILQGRLCASCNKGILDQLMKSEQTRQAPDMLPKQTGMHTNFFKK</sequence>
<dbReference type="OrthoDB" id="1739831at2"/>
<reference evidence="1 2" key="1">
    <citation type="submission" date="2019-03" db="EMBL/GenBank/DDBJ databases">
        <title>Genomic Encyclopedia of Type Strains, Phase IV (KMG-IV): sequencing the most valuable type-strain genomes for metagenomic binning, comparative biology and taxonomic classification.</title>
        <authorList>
            <person name="Goeker M."/>
        </authorList>
    </citation>
    <scope>NUCLEOTIDE SEQUENCE [LARGE SCALE GENOMIC DNA]</scope>
    <source>
        <strain evidence="1 2">DSM 15969</strain>
    </source>
</reference>
<proteinExistence type="predicted"/>
<name>A0A4R1PVA5_9FIRM</name>